<proteinExistence type="predicted"/>
<evidence type="ECO:0000313" key="1">
    <source>
        <dbReference type="EMBL" id="NWC17591.1"/>
    </source>
</evidence>
<dbReference type="Proteomes" id="UP000517547">
    <property type="component" value="Unassembled WGS sequence"/>
</dbReference>
<dbReference type="EMBL" id="JACAQE010000010">
    <property type="protein sequence ID" value="NWC17591.1"/>
    <property type="molecule type" value="Genomic_DNA"/>
</dbReference>
<evidence type="ECO:0000313" key="2">
    <source>
        <dbReference type="EMBL" id="NWC32322.1"/>
    </source>
</evidence>
<dbReference type="PANTHER" id="PTHR40266:SF2">
    <property type="entry name" value="TOXIN HIGB-1"/>
    <property type="match status" value="1"/>
</dbReference>
<comment type="caution">
    <text evidence="2">The sequence shown here is derived from an EMBL/GenBank/DDBJ whole genome shotgun (WGS) entry which is preliminary data.</text>
</comment>
<dbReference type="SUPFAM" id="SSF143011">
    <property type="entry name" value="RelE-like"/>
    <property type="match status" value="1"/>
</dbReference>
<dbReference type="Gene3D" id="3.30.2310.20">
    <property type="entry name" value="RelE-like"/>
    <property type="match status" value="1"/>
</dbReference>
<protein>
    <submittedName>
        <fullName evidence="2">Type II toxin-antitoxin system RelE/ParE family toxin</fullName>
    </submittedName>
</protein>
<evidence type="ECO:0000313" key="3">
    <source>
        <dbReference type="Proteomes" id="UP000517547"/>
    </source>
</evidence>
<dbReference type="Pfam" id="PF05015">
    <property type="entry name" value="HigB-like_toxin"/>
    <property type="match status" value="1"/>
</dbReference>
<dbReference type="EMBL" id="JACAQD010000010">
    <property type="protein sequence ID" value="NWC32322.1"/>
    <property type="molecule type" value="Genomic_DNA"/>
</dbReference>
<name>A0A7Y7Y9V7_9PSED</name>
<dbReference type="PANTHER" id="PTHR40266">
    <property type="entry name" value="TOXIN HIGB-1"/>
    <property type="match status" value="1"/>
</dbReference>
<dbReference type="Proteomes" id="UP000520592">
    <property type="component" value="Unassembled WGS sequence"/>
</dbReference>
<dbReference type="InterPro" id="IPR035093">
    <property type="entry name" value="RelE/ParE_toxin_dom_sf"/>
</dbReference>
<reference evidence="3 4" key="1">
    <citation type="submission" date="2020-04" db="EMBL/GenBank/DDBJ databases">
        <title>Molecular characterization of pseudomonads from Agaricus bisporus reveal novel blotch 2 pathogens in Western Europe.</title>
        <authorList>
            <person name="Taparia T."/>
            <person name="Krijger M."/>
            <person name="Haynes E."/>
            <person name="Elpinstone J.G."/>
            <person name="Noble R."/>
            <person name="Van Der Wolf J."/>
        </authorList>
    </citation>
    <scope>NUCLEOTIDE SEQUENCE [LARGE SCALE GENOMIC DNA]</scope>
    <source>
        <strain evidence="2 4">IPO3737</strain>
        <strain evidence="1 3">IPO3738</strain>
    </source>
</reference>
<organism evidence="2 4">
    <name type="scientific">Pseudomonas gingeri</name>
    <dbReference type="NCBI Taxonomy" id="117681"/>
    <lineage>
        <taxon>Bacteria</taxon>
        <taxon>Pseudomonadati</taxon>
        <taxon>Pseudomonadota</taxon>
        <taxon>Gammaproteobacteria</taxon>
        <taxon>Pseudomonadales</taxon>
        <taxon>Pseudomonadaceae</taxon>
        <taxon>Pseudomonas</taxon>
    </lineage>
</organism>
<dbReference type="InterPro" id="IPR007711">
    <property type="entry name" value="HigB-1"/>
</dbReference>
<dbReference type="RefSeq" id="WP_017129092.1">
    <property type="nucleotide sequence ID" value="NZ_JACAPB010000019.1"/>
</dbReference>
<dbReference type="AlphaFoldDB" id="A0A7Y7Y9V7"/>
<accession>A0A7Y7Y9V7</accession>
<gene>
    <name evidence="1" type="ORF">HX845_28325</name>
    <name evidence="2" type="ORF">HX876_07955</name>
</gene>
<sequence>MIKTFRHKGLKAYFESGTTRGIQAGHARRLGLILAALDMAASPGELDLPGYRLHLLKGRLAGYWSMTVSGNWRVIFQFVGVDVELVDYLDYH</sequence>
<evidence type="ECO:0000313" key="4">
    <source>
        <dbReference type="Proteomes" id="UP000520592"/>
    </source>
</evidence>